<feature type="compositionally biased region" description="Basic and acidic residues" evidence="1">
    <location>
        <begin position="613"/>
        <end position="622"/>
    </location>
</feature>
<reference evidence="3" key="1">
    <citation type="submission" date="2023-07" db="EMBL/GenBank/DDBJ databases">
        <authorList>
            <consortium name="AG Swart"/>
            <person name="Singh M."/>
            <person name="Singh A."/>
            <person name="Seah K."/>
            <person name="Emmerich C."/>
        </authorList>
    </citation>
    <scope>NUCLEOTIDE SEQUENCE</scope>
    <source>
        <strain evidence="3">DP1</strain>
    </source>
</reference>
<feature type="domain" description="RNA ligase" evidence="2">
    <location>
        <begin position="169"/>
        <end position="352"/>
    </location>
</feature>
<sequence>MEESKIETQNTSGLGSLDTDLLEQAKEMDFPFKENTGKGKSLIRIVRVDNPVFRNISCVDVSINASGPEEDRIYALHPEFEKNIRRGNTYLETYDRYDPNLFKETICARKGLMKFYDLKVEYCLDDTRFLNISTKKNIKSKEAMTIESNLRNYIFAKAIDELNKDAYIEVIKSLKINGENAQISWVQQESAWCIASKNVGILANRVEDLKRYPHEEGSRYKYALKIAHCWFKIIKKLGGKKISFAKLQKTLSGKTLVGEYVGNQKEQHIVKYNKETIIFYAVTENNSSKNCLLPEESYKIFKEFDLECAPVETIGTFDCIDSLSEALMHEYDNVAAGSIQNEEEGAVIYMVSRGIKDEQVISLCKLKSIEYRIFRKLREKLRNFWKKHENAPGWTPALKEQYDQTYDKFVKECKDLIKDKKFPQGLKFYESFADRAFIATLKNPKFYQNLVERYATFLQDITKGMEEDHTLFVSRVFEKNDKKSYVRPKSIKADNSSWKKRKINSSYFGPKSMKEEIKESQKNLKKSQTSIRNNKADKEDKTKKITKSSHKENREKEEVKKIEKVEKNHQRESKNSMRKNPPSNPTEQKTHHIQESKSYSSAKPSQARQTHHKQPETHQSEIKQCKSLTFLLPMTIPGTGKTALKQAIAEQLESSDSQIKLLHLSSDDIRAELIEARMQELGEDRDTAFSVTAKPAKTQFDQRLSEIVTEVIQDNDHTGFAVFIDKNILPNQFSGLKKQLTDFTRRLTAEDVQSSITLLLPHCKQALSFRTASRDAPNNSHPFSYNYLLQAYMRCCHRQDHPTIQRSGDPLKEVRISCGFFKQFAATEFSEQAGKIVCTDRATGAELQFDNKVEVSFTEESHEFQPPQAFIDVVDQIVSADQKELEDDRLYQQFYECVKFYQKLFNFESGKCNTVDALNVINSIPSKGPLIQKKATVPTQVTASSPAPTKKPNKLVPQVETLTETVTNTTSQNFQKSSYSTKQEENNDGLEEEEEKIPMTKKAPTEPEYDDDGFKIVSEKDHTKVIDKQKKYEEKEKAKAESKAKSKPKRGSNRNRQGHRGSYRGGRRGGRTPGRPNPSTRGSRQGGMARW</sequence>
<feature type="compositionally biased region" description="Polar residues" evidence="1">
    <location>
        <begin position="937"/>
        <end position="947"/>
    </location>
</feature>
<evidence type="ECO:0000313" key="3">
    <source>
        <dbReference type="EMBL" id="CAI2365322.1"/>
    </source>
</evidence>
<dbReference type="Pfam" id="PF09414">
    <property type="entry name" value="RNA_ligase"/>
    <property type="match status" value="1"/>
</dbReference>
<keyword evidence="4" id="KW-1185">Reference proteome</keyword>
<evidence type="ECO:0000259" key="2">
    <source>
        <dbReference type="Pfam" id="PF09414"/>
    </source>
</evidence>
<name>A0AAD1UEI4_EUPCR</name>
<proteinExistence type="predicted"/>
<feature type="region of interest" description="Disordered" evidence="1">
    <location>
        <begin position="509"/>
        <end position="622"/>
    </location>
</feature>
<feature type="region of interest" description="Disordered" evidence="1">
    <location>
        <begin position="935"/>
        <end position="1091"/>
    </location>
</feature>
<feature type="compositionally biased region" description="Low complexity" evidence="1">
    <location>
        <begin position="959"/>
        <end position="970"/>
    </location>
</feature>
<feature type="compositionally biased region" description="Basic and acidic residues" evidence="1">
    <location>
        <begin position="534"/>
        <end position="575"/>
    </location>
</feature>
<dbReference type="InterPro" id="IPR027417">
    <property type="entry name" value="P-loop_NTPase"/>
</dbReference>
<evidence type="ECO:0000313" key="4">
    <source>
        <dbReference type="Proteomes" id="UP001295684"/>
    </source>
</evidence>
<dbReference type="InterPro" id="IPR021122">
    <property type="entry name" value="RNA_ligase_dom_REL/Rnl2"/>
</dbReference>
<dbReference type="Proteomes" id="UP001295684">
    <property type="component" value="Unassembled WGS sequence"/>
</dbReference>
<organism evidence="3 4">
    <name type="scientific">Euplotes crassus</name>
    <dbReference type="NCBI Taxonomy" id="5936"/>
    <lineage>
        <taxon>Eukaryota</taxon>
        <taxon>Sar</taxon>
        <taxon>Alveolata</taxon>
        <taxon>Ciliophora</taxon>
        <taxon>Intramacronucleata</taxon>
        <taxon>Spirotrichea</taxon>
        <taxon>Hypotrichia</taxon>
        <taxon>Euplotida</taxon>
        <taxon>Euplotidae</taxon>
        <taxon>Moneuplotes</taxon>
    </lineage>
</organism>
<accession>A0AAD1UEI4</accession>
<dbReference type="EMBL" id="CAMPGE010006475">
    <property type="protein sequence ID" value="CAI2365322.1"/>
    <property type="molecule type" value="Genomic_DNA"/>
</dbReference>
<evidence type="ECO:0000256" key="1">
    <source>
        <dbReference type="SAM" id="MobiDB-lite"/>
    </source>
</evidence>
<feature type="compositionally biased region" description="Polar residues" evidence="1">
    <location>
        <begin position="596"/>
        <end position="608"/>
    </location>
</feature>
<protein>
    <recommendedName>
        <fullName evidence="2">RNA ligase domain-containing protein</fullName>
    </recommendedName>
</protein>
<dbReference type="Gene3D" id="3.40.50.300">
    <property type="entry name" value="P-loop containing nucleotide triphosphate hydrolases"/>
    <property type="match status" value="1"/>
</dbReference>
<dbReference type="AlphaFoldDB" id="A0AAD1UEI4"/>
<comment type="caution">
    <text evidence="3">The sequence shown here is derived from an EMBL/GenBank/DDBJ whole genome shotgun (WGS) entry which is preliminary data.</text>
</comment>
<feature type="compositionally biased region" description="Basic residues" evidence="1">
    <location>
        <begin position="1045"/>
        <end position="1070"/>
    </location>
</feature>
<dbReference type="PANTHER" id="PTHR38566:SF1">
    <property type="entry name" value="CHROMOSOME UNDETERMINED SCAFFOLD_18, WHOLE GENOME SHOTGUN SEQUENCE"/>
    <property type="match status" value="1"/>
</dbReference>
<dbReference type="PANTHER" id="PTHR38566">
    <property type="entry name" value="RNA_LIG_T4_1 DOMAIN-CONTAINING PROTEIN"/>
    <property type="match status" value="1"/>
</dbReference>
<gene>
    <name evidence="3" type="ORF">ECRASSUSDP1_LOCUS6670</name>
</gene>
<feature type="compositionally biased region" description="Basic and acidic residues" evidence="1">
    <location>
        <begin position="512"/>
        <end position="522"/>
    </location>
</feature>
<feature type="compositionally biased region" description="Acidic residues" evidence="1">
    <location>
        <begin position="986"/>
        <end position="995"/>
    </location>
</feature>
<feature type="compositionally biased region" description="Basic and acidic residues" evidence="1">
    <location>
        <begin position="1012"/>
        <end position="1044"/>
    </location>
</feature>
<feature type="compositionally biased region" description="Polar residues" evidence="1">
    <location>
        <begin position="971"/>
        <end position="981"/>
    </location>
</feature>
<feature type="compositionally biased region" description="Low complexity" evidence="1">
    <location>
        <begin position="1073"/>
        <end position="1082"/>
    </location>
</feature>